<dbReference type="GO" id="GO:0051082">
    <property type="term" value="F:unfolded protein binding"/>
    <property type="evidence" value="ECO:0007669"/>
    <property type="project" value="InterPro"/>
</dbReference>
<gene>
    <name evidence="6" type="ORF">CGI_10024783</name>
</gene>
<keyword evidence="1" id="KW-0547">Nucleotide-binding</keyword>
<dbReference type="SUPFAM" id="SSF52540">
    <property type="entry name" value="P-loop containing nucleoside triphosphate hydrolases"/>
    <property type="match status" value="1"/>
</dbReference>
<dbReference type="FunFam" id="1.10.8.60:FF:000002">
    <property type="entry name" value="ATP-dependent Clp protease ATP-binding subunit ClpX"/>
    <property type="match status" value="1"/>
</dbReference>
<dbReference type="OrthoDB" id="1721884at2759"/>
<dbReference type="PANTHER" id="PTHR48102">
    <property type="entry name" value="ATP-DEPENDENT CLP PROTEASE ATP-BINDING SUBUNIT CLPX-LIKE, MITOCHONDRIAL-RELATED"/>
    <property type="match status" value="1"/>
</dbReference>
<reference evidence="6" key="1">
    <citation type="journal article" date="2012" name="Nature">
        <title>The oyster genome reveals stress adaptation and complexity of shell formation.</title>
        <authorList>
            <person name="Zhang G."/>
            <person name="Fang X."/>
            <person name="Guo X."/>
            <person name="Li L."/>
            <person name="Luo R."/>
            <person name="Xu F."/>
            <person name="Yang P."/>
            <person name="Zhang L."/>
            <person name="Wang X."/>
            <person name="Qi H."/>
            <person name="Xiong Z."/>
            <person name="Que H."/>
            <person name="Xie Y."/>
            <person name="Holland P.W."/>
            <person name="Paps J."/>
            <person name="Zhu Y."/>
            <person name="Wu F."/>
            <person name="Chen Y."/>
            <person name="Wang J."/>
            <person name="Peng C."/>
            <person name="Meng J."/>
            <person name="Yang L."/>
            <person name="Liu J."/>
            <person name="Wen B."/>
            <person name="Zhang N."/>
            <person name="Huang Z."/>
            <person name="Zhu Q."/>
            <person name="Feng Y."/>
            <person name="Mount A."/>
            <person name="Hedgecock D."/>
            <person name="Xu Z."/>
            <person name="Liu Y."/>
            <person name="Domazet-Loso T."/>
            <person name="Du Y."/>
            <person name="Sun X."/>
            <person name="Zhang S."/>
            <person name="Liu B."/>
            <person name="Cheng P."/>
            <person name="Jiang X."/>
            <person name="Li J."/>
            <person name="Fan D."/>
            <person name="Wang W."/>
            <person name="Fu W."/>
            <person name="Wang T."/>
            <person name="Wang B."/>
            <person name="Zhang J."/>
            <person name="Peng Z."/>
            <person name="Li Y."/>
            <person name="Li N."/>
            <person name="Wang J."/>
            <person name="Chen M."/>
            <person name="He Y."/>
            <person name="Tan F."/>
            <person name="Song X."/>
            <person name="Zheng Q."/>
            <person name="Huang R."/>
            <person name="Yang H."/>
            <person name="Du X."/>
            <person name="Chen L."/>
            <person name="Yang M."/>
            <person name="Gaffney P.M."/>
            <person name="Wang S."/>
            <person name="Luo L."/>
            <person name="She Z."/>
            <person name="Ming Y."/>
            <person name="Huang W."/>
            <person name="Zhang S."/>
            <person name="Huang B."/>
            <person name="Zhang Y."/>
            <person name="Qu T."/>
            <person name="Ni P."/>
            <person name="Miao G."/>
            <person name="Wang J."/>
            <person name="Wang Q."/>
            <person name="Steinberg C.E."/>
            <person name="Wang H."/>
            <person name="Li N."/>
            <person name="Qian L."/>
            <person name="Zhang G."/>
            <person name="Li Y."/>
            <person name="Yang H."/>
            <person name="Liu X."/>
            <person name="Wang J."/>
            <person name="Yin Y."/>
            <person name="Wang J."/>
        </authorList>
    </citation>
    <scope>NUCLEOTIDE SEQUENCE [LARGE SCALE GENOMIC DNA]</scope>
    <source>
        <strain evidence="6">05x7-T-G4-1.051#20</strain>
    </source>
</reference>
<dbReference type="Pfam" id="PF07724">
    <property type="entry name" value="AAA_2"/>
    <property type="match status" value="1"/>
</dbReference>
<keyword evidence="2 6" id="KW-0067">ATP-binding</keyword>
<feature type="region of interest" description="Disordered" evidence="3">
    <location>
        <begin position="59"/>
        <end position="91"/>
    </location>
</feature>
<dbReference type="InterPro" id="IPR003593">
    <property type="entry name" value="AAA+_ATPase"/>
</dbReference>
<dbReference type="KEGG" id="crg:105326275"/>
<proteinExistence type="predicted"/>
<dbReference type="NCBIfam" id="TIGR00382">
    <property type="entry name" value="clpX"/>
    <property type="match status" value="1"/>
</dbReference>
<dbReference type="InterPro" id="IPR003959">
    <property type="entry name" value="ATPase_AAA_core"/>
</dbReference>
<dbReference type="SMART" id="SM00382">
    <property type="entry name" value="AAA"/>
    <property type="match status" value="1"/>
</dbReference>
<dbReference type="GO" id="GO:0051603">
    <property type="term" value="P:proteolysis involved in protein catabolic process"/>
    <property type="evidence" value="ECO:0007669"/>
    <property type="project" value="TreeGrafter"/>
</dbReference>
<keyword evidence="6" id="KW-0378">Hydrolase</keyword>
<dbReference type="SMART" id="SM01086">
    <property type="entry name" value="ClpB_D2-small"/>
    <property type="match status" value="1"/>
</dbReference>
<dbReference type="GO" id="GO:0005759">
    <property type="term" value="C:mitochondrial matrix"/>
    <property type="evidence" value="ECO:0007669"/>
    <property type="project" value="TreeGrafter"/>
</dbReference>
<feature type="domain" description="Clp ATPase C-terminal" evidence="5">
    <location>
        <begin position="467"/>
        <end position="559"/>
    </location>
</feature>
<protein>
    <submittedName>
        <fullName evidence="6">ATP-dependent Clp protease ATP-binding subunit clpX-like, mitochondrial</fullName>
    </submittedName>
</protein>
<dbReference type="GO" id="GO:0140662">
    <property type="term" value="F:ATP-dependent protein folding chaperone"/>
    <property type="evidence" value="ECO:0007669"/>
    <property type="project" value="InterPro"/>
</dbReference>
<dbReference type="Pfam" id="PF10431">
    <property type="entry name" value="ClpB_D2-small"/>
    <property type="match status" value="1"/>
</dbReference>
<feature type="domain" description="AAA+ ATPase" evidence="4">
    <location>
        <begin position="243"/>
        <end position="398"/>
    </location>
</feature>
<dbReference type="Gene3D" id="3.40.50.300">
    <property type="entry name" value="P-loop containing nucleotide triphosphate hydrolases"/>
    <property type="match status" value="1"/>
</dbReference>
<dbReference type="AlphaFoldDB" id="K1S4I2"/>
<evidence type="ECO:0000256" key="1">
    <source>
        <dbReference type="ARBA" id="ARBA00022741"/>
    </source>
</evidence>
<dbReference type="InterPro" id="IPR027417">
    <property type="entry name" value="P-loop_NTPase"/>
</dbReference>
<dbReference type="InParanoid" id="K1S4I2"/>
<sequence length="581" mass="63924">MSLALRCGVRSSVRALSGKSCRCLASVTNGVAAQYKNKVLIQPRQCQEQQRTFHVAASLQSKDGSGDDGTGGEGGASGQGPSSSGGEEKRVRPCSNCGEALQIDSKVMINGFIKCDNCKQMLMVSEDQADPEVAETEEEDTGYIPTPKEIHRFLDEHVIGQELAKKSLAVAAYNHYKRVRWCRTSSQSGQTKTRLGENLFAESLEAAIRGHASSSLGFNTHHQEENDPPMMSPDTDPKKITLQKSNVLLLGPTGSGKTLMVKRLAECLDVPFAMCDCTSITAAGYVGEDVESVIYRLLENAEFDVDKCQQGIVYLDEVDKIRSIVPGNSSRGVNSSRDVGGEGVQQAFLKLLESNVVNVTEKMGKRNAHETTYQVDTTNILFIASGAFTGITDLIQGRTNLKNFGFGVHNDKAILHEEEERTLSDIEQLNLKYDRLLGQVETEDVVKFGLIPEFVGRFHIVVPLHSLNEDHLVKILTETKNSLIAQKEFLLAYDECQLIFTDSALRAIAQRAIKKKTGARGIHHILEEVLLTPMYEVPSMPDVEKVIITADTVNKKELPTYIRRENIDEPVKRPIQASGLA</sequence>
<keyword evidence="6" id="KW-0645">Protease</keyword>
<accession>K1S4I2</accession>
<dbReference type="GO" id="GO:0008233">
    <property type="term" value="F:peptidase activity"/>
    <property type="evidence" value="ECO:0007669"/>
    <property type="project" value="UniProtKB-KW"/>
</dbReference>
<evidence type="ECO:0000259" key="5">
    <source>
        <dbReference type="SMART" id="SM01086"/>
    </source>
</evidence>
<name>K1S4I2_MAGGI</name>
<dbReference type="EMBL" id="JH816160">
    <property type="protein sequence ID" value="EKC42326.1"/>
    <property type="molecule type" value="Genomic_DNA"/>
</dbReference>
<dbReference type="NCBIfam" id="NF003745">
    <property type="entry name" value="PRK05342.1"/>
    <property type="match status" value="1"/>
</dbReference>
<organism evidence="6">
    <name type="scientific">Magallana gigas</name>
    <name type="common">Pacific oyster</name>
    <name type="synonym">Crassostrea gigas</name>
    <dbReference type="NCBI Taxonomy" id="29159"/>
    <lineage>
        <taxon>Eukaryota</taxon>
        <taxon>Metazoa</taxon>
        <taxon>Spiralia</taxon>
        <taxon>Lophotrochozoa</taxon>
        <taxon>Mollusca</taxon>
        <taxon>Bivalvia</taxon>
        <taxon>Autobranchia</taxon>
        <taxon>Pteriomorphia</taxon>
        <taxon>Ostreida</taxon>
        <taxon>Ostreoidea</taxon>
        <taxon>Ostreidae</taxon>
        <taxon>Magallana</taxon>
    </lineage>
</organism>
<dbReference type="GO" id="GO:0016887">
    <property type="term" value="F:ATP hydrolysis activity"/>
    <property type="evidence" value="ECO:0007669"/>
    <property type="project" value="InterPro"/>
</dbReference>
<evidence type="ECO:0000256" key="2">
    <source>
        <dbReference type="ARBA" id="ARBA00022840"/>
    </source>
</evidence>
<evidence type="ECO:0000256" key="3">
    <source>
        <dbReference type="SAM" id="MobiDB-lite"/>
    </source>
</evidence>
<dbReference type="InterPro" id="IPR004487">
    <property type="entry name" value="Clp_protease_ATP-bd_su_ClpX"/>
</dbReference>
<dbReference type="GO" id="GO:0005524">
    <property type="term" value="F:ATP binding"/>
    <property type="evidence" value="ECO:0007669"/>
    <property type="project" value="UniProtKB-KW"/>
</dbReference>
<dbReference type="Gene3D" id="1.10.8.60">
    <property type="match status" value="1"/>
</dbReference>
<dbReference type="InterPro" id="IPR050052">
    <property type="entry name" value="ATP-dep_Clp_protease_ClpX"/>
</dbReference>
<evidence type="ECO:0000313" key="6">
    <source>
        <dbReference type="EMBL" id="EKC42326.1"/>
    </source>
</evidence>
<dbReference type="InterPro" id="IPR019489">
    <property type="entry name" value="Clp_ATPase_C"/>
</dbReference>
<dbReference type="HOGENOM" id="CLU_014218_0_1_1"/>
<dbReference type="FunCoup" id="K1S4I2">
    <property type="interactions" value="1390"/>
</dbReference>
<feature type="compositionally biased region" description="Gly residues" evidence="3">
    <location>
        <begin position="67"/>
        <end position="78"/>
    </location>
</feature>
<dbReference type="PANTHER" id="PTHR48102:SF7">
    <property type="entry name" value="ATP-DEPENDENT CLP PROTEASE ATP-BINDING SUBUNIT CLPX-LIKE, MITOCHONDRIAL"/>
    <property type="match status" value="1"/>
</dbReference>
<evidence type="ECO:0000259" key="4">
    <source>
        <dbReference type="SMART" id="SM00382"/>
    </source>
</evidence>